<dbReference type="AlphaFoldDB" id="A0A5N6Z9R5"/>
<keyword evidence="8" id="KW-1185">Reference proteome</keyword>
<comment type="subcellular location">
    <subcellularLocation>
        <location evidence="1">Membrane</location>
        <topology evidence="1">Multi-pass membrane protein</topology>
    </subcellularLocation>
</comment>
<feature type="transmembrane region" description="Helical" evidence="5">
    <location>
        <begin position="49"/>
        <end position="72"/>
    </location>
</feature>
<evidence type="ECO:0000256" key="3">
    <source>
        <dbReference type="ARBA" id="ARBA00022989"/>
    </source>
</evidence>
<feature type="domain" description="Major facilitator superfamily (MFS) profile" evidence="6">
    <location>
        <begin position="48"/>
        <end position="471"/>
    </location>
</feature>
<dbReference type="EMBL" id="ML739074">
    <property type="protein sequence ID" value="KAE8354365.1"/>
    <property type="molecule type" value="Genomic_DNA"/>
</dbReference>
<dbReference type="InterPro" id="IPR011701">
    <property type="entry name" value="MFS"/>
</dbReference>
<dbReference type="SUPFAM" id="SSF103473">
    <property type="entry name" value="MFS general substrate transporter"/>
    <property type="match status" value="1"/>
</dbReference>
<dbReference type="InterPro" id="IPR036259">
    <property type="entry name" value="MFS_trans_sf"/>
</dbReference>
<keyword evidence="2 5" id="KW-0812">Transmembrane</keyword>
<feature type="transmembrane region" description="Helical" evidence="5">
    <location>
        <begin position="350"/>
        <end position="370"/>
    </location>
</feature>
<feature type="transmembrane region" description="Helical" evidence="5">
    <location>
        <begin position="108"/>
        <end position="127"/>
    </location>
</feature>
<reference evidence="8" key="1">
    <citation type="submission" date="2019-04" db="EMBL/GenBank/DDBJ databases">
        <title>Friends and foes A comparative genomics studyof 23 Aspergillus species from section Flavi.</title>
        <authorList>
            <consortium name="DOE Joint Genome Institute"/>
            <person name="Kjaerbolling I."/>
            <person name="Vesth T."/>
            <person name="Frisvad J.C."/>
            <person name="Nybo J.L."/>
            <person name="Theobald S."/>
            <person name="Kildgaard S."/>
            <person name="Isbrandt T."/>
            <person name="Kuo A."/>
            <person name="Sato A."/>
            <person name="Lyhne E.K."/>
            <person name="Kogle M.E."/>
            <person name="Wiebenga A."/>
            <person name="Kun R.S."/>
            <person name="Lubbers R.J."/>
            <person name="Makela M.R."/>
            <person name="Barry K."/>
            <person name="Chovatia M."/>
            <person name="Clum A."/>
            <person name="Daum C."/>
            <person name="Haridas S."/>
            <person name="He G."/>
            <person name="LaButti K."/>
            <person name="Lipzen A."/>
            <person name="Mondo S."/>
            <person name="Riley R."/>
            <person name="Salamov A."/>
            <person name="Simmons B.A."/>
            <person name="Magnuson J.K."/>
            <person name="Henrissat B."/>
            <person name="Mortensen U.H."/>
            <person name="Larsen T.O."/>
            <person name="Devries R.P."/>
            <person name="Grigoriev I.V."/>
            <person name="Machida M."/>
            <person name="Baker S.E."/>
            <person name="Andersen M.R."/>
        </authorList>
    </citation>
    <scope>NUCLEOTIDE SEQUENCE [LARGE SCALE GENOMIC DNA]</scope>
    <source>
        <strain evidence="8">CBS 553.77</strain>
    </source>
</reference>
<accession>A0A5N6Z9R5</accession>
<dbReference type="PANTHER" id="PTHR23502">
    <property type="entry name" value="MAJOR FACILITATOR SUPERFAMILY"/>
    <property type="match status" value="1"/>
</dbReference>
<evidence type="ECO:0000313" key="7">
    <source>
        <dbReference type="EMBL" id="KAE8354365.1"/>
    </source>
</evidence>
<feature type="transmembrane region" description="Helical" evidence="5">
    <location>
        <begin position="202"/>
        <end position="221"/>
    </location>
</feature>
<dbReference type="Pfam" id="PF07690">
    <property type="entry name" value="MFS_1"/>
    <property type="match status" value="1"/>
</dbReference>
<keyword evidence="3 5" id="KW-1133">Transmembrane helix</keyword>
<dbReference type="Gene3D" id="1.20.1250.20">
    <property type="entry name" value="MFS general substrate transporter like domains"/>
    <property type="match status" value="1"/>
</dbReference>
<dbReference type="OrthoDB" id="268400at2759"/>
<feature type="transmembrane region" description="Helical" evidence="5">
    <location>
        <begin position="84"/>
        <end position="102"/>
    </location>
</feature>
<evidence type="ECO:0000256" key="5">
    <source>
        <dbReference type="SAM" id="Phobius"/>
    </source>
</evidence>
<protein>
    <submittedName>
        <fullName evidence="7">Major facilitator superfamily domain-containing protein</fullName>
    </submittedName>
</protein>
<feature type="transmembrane region" description="Helical" evidence="5">
    <location>
        <begin position="444"/>
        <end position="466"/>
    </location>
</feature>
<dbReference type="GO" id="GO:0005886">
    <property type="term" value="C:plasma membrane"/>
    <property type="evidence" value="ECO:0007669"/>
    <property type="project" value="TreeGrafter"/>
</dbReference>
<keyword evidence="4 5" id="KW-0472">Membrane</keyword>
<evidence type="ECO:0000259" key="6">
    <source>
        <dbReference type="PROSITE" id="PS50850"/>
    </source>
</evidence>
<feature type="transmembrane region" description="Helical" evidence="5">
    <location>
        <begin position="139"/>
        <end position="161"/>
    </location>
</feature>
<feature type="transmembrane region" description="Helical" evidence="5">
    <location>
        <begin position="270"/>
        <end position="290"/>
    </location>
</feature>
<evidence type="ECO:0000313" key="8">
    <source>
        <dbReference type="Proteomes" id="UP000327118"/>
    </source>
</evidence>
<evidence type="ECO:0000256" key="2">
    <source>
        <dbReference type="ARBA" id="ARBA00022692"/>
    </source>
</evidence>
<feature type="transmembrane region" description="Helical" evidence="5">
    <location>
        <begin position="173"/>
        <end position="195"/>
    </location>
</feature>
<organism evidence="7 8">
    <name type="scientific">Aspergillus coremiiformis</name>
    <dbReference type="NCBI Taxonomy" id="138285"/>
    <lineage>
        <taxon>Eukaryota</taxon>
        <taxon>Fungi</taxon>
        <taxon>Dikarya</taxon>
        <taxon>Ascomycota</taxon>
        <taxon>Pezizomycotina</taxon>
        <taxon>Eurotiomycetes</taxon>
        <taxon>Eurotiomycetidae</taxon>
        <taxon>Eurotiales</taxon>
        <taxon>Aspergillaceae</taxon>
        <taxon>Aspergillus</taxon>
        <taxon>Aspergillus subgen. Circumdati</taxon>
    </lineage>
</organism>
<dbReference type="PANTHER" id="PTHR23502:SF2">
    <property type="entry name" value="TRANSPORTER, PUTATIVE (AFU_ORTHOLOGUE AFUA_2G08910)-RELATED"/>
    <property type="match status" value="1"/>
</dbReference>
<dbReference type="PROSITE" id="PS50850">
    <property type="entry name" value="MFS"/>
    <property type="match status" value="1"/>
</dbReference>
<feature type="transmembrane region" description="Helical" evidence="5">
    <location>
        <begin position="415"/>
        <end position="432"/>
    </location>
</feature>
<name>A0A5N6Z9R5_9EURO</name>
<dbReference type="Proteomes" id="UP000327118">
    <property type="component" value="Unassembled WGS sequence"/>
</dbReference>
<dbReference type="InterPro" id="IPR020846">
    <property type="entry name" value="MFS_dom"/>
</dbReference>
<gene>
    <name evidence="7" type="ORF">BDV28DRAFT_86261</name>
</gene>
<evidence type="ECO:0000256" key="4">
    <source>
        <dbReference type="ARBA" id="ARBA00023136"/>
    </source>
</evidence>
<feature type="transmembrane region" description="Helical" evidence="5">
    <location>
        <begin position="382"/>
        <end position="403"/>
    </location>
</feature>
<sequence>MLTQKMGNNNSETSIHMHGMLPVRSADAGPSNSPEDPLNWPVWKKNVQILMVAFHSMVATFMGAGIIPAFDAMAEEYNVTVQEASYLTSIQILVLGLTPFIWKPITCVYGRYHVSLFSVLGSMVCNIGGARCTTYGTQMATRVLTAILISPPTGIGSGVITELCEPGERAQKLGWWTLMTTLGIPAGPFIMGFVAKHIGFEWIYWIYVMINFVQFVAYILLGEETIYVPGNTGDDKRSFVRKLIPRRIDPRPLKPRKFIESVFLYRHPRILIAVIAQSIVFCYANTAITVEMPAAFGKRFHFDAEQIGVQYIAVIIGSLIGEQVSGPMSDWFMEARRKENEFFHPADRLWLSYIGFATVIAGLLTWGIQLDNTTSWNVTPCIGVAIASFGNQILTTILISFAVDSYKDQSTDIGVFSNFVRHVYGFIGPFYFPSMFKRLNMGGAAGIMCAIIGVCALVPVVALQVVTHRRR</sequence>
<dbReference type="GO" id="GO:0022857">
    <property type="term" value="F:transmembrane transporter activity"/>
    <property type="evidence" value="ECO:0007669"/>
    <property type="project" value="InterPro"/>
</dbReference>
<proteinExistence type="predicted"/>
<evidence type="ECO:0000256" key="1">
    <source>
        <dbReference type="ARBA" id="ARBA00004141"/>
    </source>
</evidence>